<dbReference type="InterPro" id="IPR050600">
    <property type="entry name" value="SETD3_SETD6_MTase"/>
</dbReference>
<dbReference type="Proteomes" id="UP000075901">
    <property type="component" value="Unassembled WGS sequence"/>
</dbReference>
<keyword evidence="2" id="KW-1185">Reference proteome</keyword>
<dbReference type="SUPFAM" id="SSF82199">
    <property type="entry name" value="SET domain"/>
    <property type="match status" value="1"/>
</dbReference>
<protein>
    <recommendedName>
        <fullName evidence="3">Rubisco LSMT substrate-binding domain-containing protein</fullName>
    </recommendedName>
</protein>
<evidence type="ECO:0008006" key="3">
    <source>
        <dbReference type="Google" id="ProtNLM"/>
    </source>
</evidence>
<dbReference type="EnsemblMetazoa" id="AMAM013498-RA">
    <property type="protein sequence ID" value="AMAM013498-PA"/>
    <property type="gene ID" value="AMAM013498"/>
</dbReference>
<dbReference type="PANTHER" id="PTHR13271:SF151">
    <property type="entry name" value="SET DOMAIN-CONTAINING PROTEIN 4"/>
    <property type="match status" value="1"/>
</dbReference>
<organism evidence="1 2">
    <name type="scientific">Anopheles maculatus</name>
    <dbReference type="NCBI Taxonomy" id="74869"/>
    <lineage>
        <taxon>Eukaryota</taxon>
        <taxon>Metazoa</taxon>
        <taxon>Ecdysozoa</taxon>
        <taxon>Arthropoda</taxon>
        <taxon>Hexapoda</taxon>
        <taxon>Insecta</taxon>
        <taxon>Pterygota</taxon>
        <taxon>Neoptera</taxon>
        <taxon>Endopterygota</taxon>
        <taxon>Diptera</taxon>
        <taxon>Nematocera</taxon>
        <taxon>Culicoidea</taxon>
        <taxon>Culicidae</taxon>
        <taxon>Anophelinae</taxon>
        <taxon>Anopheles</taxon>
        <taxon>Anopheles maculatus group</taxon>
    </lineage>
</organism>
<dbReference type="PANTHER" id="PTHR13271">
    <property type="entry name" value="UNCHARACTERIZED PUTATIVE METHYLTRANSFERASE"/>
    <property type="match status" value="1"/>
</dbReference>
<sequence>MVEQNGAIKAGMKRIQSVLREEYKPAIELDKYKWAYFAVNSRSVFLDPMAVKMINSFLPSGSLFEDFLADEPSMALAPFLDFFNHQSGTKTNSELSLSITQIRDRLLKEQPLELFYNLHTDAAHLAGQQIFISYGTHNNTKLLLEYGFFIPSNPDDFVEFTLGTINAFIKHDPELRCLRLPREKYRFLADHHLDEQLFFVPDDLLSHNLAVCLTVLFVERNIHHMKAVAFADTPPLEPIRAIALRLLNFLLLEIEQSVAGLSKLPELSPAGTAYREYRRECGVFLNKIKSSF</sequence>
<dbReference type="Gene3D" id="3.90.1410.10">
    <property type="entry name" value="set domain protein methyltransferase, domain 1"/>
    <property type="match status" value="1"/>
</dbReference>
<proteinExistence type="predicted"/>
<reference evidence="1" key="2">
    <citation type="submission" date="2020-05" db="UniProtKB">
        <authorList>
            <consortium name="EnsemblMetazoa"/>
        </authorList>
    </citation>
    <scope>IDENTIFICATION</scope>
    <source>
        <strain evidence="1">maculatus3</strain>
    </source>
</reference>
<dbReference type="AlphaFoldDB" id="A0A182SU68"/>
<dbReference type="VEuPathDB" id="VectorBase:AMAM013498"/>
<accession>A0A182SU68</accession>
<evidence type="ECO:0000313" key="2">
    <source>
        <dbReference type="Proteomes" id="UP000075901"/>
    </source>
</evidence>
<evidence type="ECO:0000313" key="1">
    <source>
        <dbReference type="EnsemblMetazoa" id="AMAM013498-PA"/>
    </source>
</evidence>
<dbReference type="GO" id="GO:0016279">
    <property type="term" value="F:protein-lysine N-methyltransferase activity"/>
    <property type="evidence" value="ECO:0007669"/>
    <property type="project" value="TreeGrafter"/>
</dbReference>
<reference evidence="2" key="1">
    <citation type="submission" date="2013-09" db="EMBL/GenBank/DDBJ databases">
        <title>The Genome Sequence of Anopheles maculatus species B.</title>
        <authorList>
            <consortium name="The Broad Institute Genomics Platform"/>
            <person name="Neafsey D.E."/>
            <person name="Besansky N."/>
            <person name="Howell P."/>
            <person name="Walton C."/>
            <person name="Young S.K."/>
            <person name="Zeng Q."/>
            <person name="Gargeya S."/>
            <person name="Fitzgerald M."/>
            <person name="Haas B."/>
            <person name="Abouelleil A."/>
            <person name="Allen A.W."/>
            <person name="Alvarado L."/>
            <person name="Arachchi H.M."/>
            <person name="Berlin A.M."/>
            <person name="Chapman S.B."/>
            <person name="Gainer-Dewar J."/>
            <person name="Goldberg J."/>
            <person name="Griggs A."/>
            <person name="Gujja S."/>
            <person name="Hansen M."/>
            <person name="Howarth C."/>
            <person name="Imamovic A."/>
            <person name="Ireland A."/>
            <person name="Larimer J."/>
            <person name="McCowan C."/>
            <person name="Murphy C."/>
            <person name="Pearson M."/>
            <person name="Poon T.W."/>
            <person name="Priest M."/>
            <person name="Roberts A."/>
            <person name="Saif S."/>
            <person name="Shea T."/>
            <person name="Sisk P."/>
            <person name="Sykes S."/>
            <person name="Wortman J."/>
            <person name="Nusbaum C."/>
            <person name="Birren B."/>
        </authorList>
    </citation>
    <scope>NUCLEOTIDE SEQUENCE [LARGE SCALE GENOMIC DNA]</scope>
    <source>
        <strain evidence="2">maculatus3</strain>
    </source>
</reference>
<name>A0A182SU68_9DIPT</name>
<dbReference type="InterPro" id="IPR046341">
    <property type="entry name" value="SET_dom_sf"/>
</dbReference>